<dbReference type="GO" id="GO:0004519">
    <property type="term" value="F:endonuclease activity"/>
    <property type="evidence" value="ECO:0007669"/>
    <property type="project" value="UniProtKB-KW"/>
</dbReference>
<organism evidence="7 8">
    <name type="scientific">Araneus ventricosus</name>
    <name type="common">Orbweaver spider</name>
    <name type="synonym">Epeira ventricosa</name>
    <dbReference type="NCBI Taxonomy" id="182803"/>
    <lineage>
        <taxon>Eukaryota</taxon>
        <taxon>Metazoa</taxon>
        <taxon>Ecdysozoa</taxon>
        <taxon>Arthropoda</taxon>
        <taxon>Chelicerata</taxon>
        <taxon>Arachnida</taxon>
        <taxon>Araneae</taxon>
        <taxon>Araneomorphae</taxon>
        <taxon>Entelegynae</taxon>
        <taxon>Araneoidea</taxon>
        <taxon>Araneidae</taxon>
        <taxon>Araneus</taxon>
    </lineage>
</organism>
<dbReference type="GO" id="GO:0003964">
    <property type="term" value="F:RNA-directed DNA polymerase activity"/>
    <property type="evidence" value="ECO:0007669"/>
    <property type="project" value="UniProtKB-KW"/>
</dbReference>
<keyword evidence="3" id="KW-0378">Hydrolase</keyword>
<dbReference type="CDD" id="cd09274">
    <property type="entry name" value="RNase_HI_RT_Ty3"/>
    <property type="match status" value="1"/>
</dbReference>
<dbReference type="InterPro" id="IPR043128">
    <property type="entry name" value="Rev_trsase/Diguanyl_cyclase"/>
</dbReference>
<accession>A0A4Y2CG98</accession>
<dbReference type="GO" id="GO:0042575">
    <property type="term" value="C:DNA polymerase complex"/>
    <property type="evidence" value="ECO:0007669"/>
    <property type="project" value="UniProtKB-ARBA"/>
</dbReference>
<keyword evidence="8" id="KW-1185">Reference proteome</keyword>
<dbReference type="GO" id="GO:0003676">
    <property type="term" value="F:nucleic acid binding"/>
    <property type="evidence" value="ECO:0007669"/>
    <property type="project" value="InterPro"/>
</dbReference>
<gene>
    <name evidence="7" type="primary">POL_390</name>
    <name evidence="7" type="ORF">AVEN_166048_1</name>
</gene>
<evidence type="ECO:0000256" key="4">
    <source>
        <dbReference type="ARBA" id="ARBA00022918"/>
    </source>
</evidence>
<dbReference type="Pfam" id="PF17919">
    <property type="entry name" value="RT_RNaseH_2"/>
    <property type="match status" value="1"/>
</dbReference>
<evidence type="ECO:0000313" key="7">
    <source>
        <dbReference type="EMBL" id="GBM02974.1"/>
    </source>
</evidence>
<dbReference type="Gene3D" id="3.10.20.370">
    <property type="match status" value="1"/>
</dbReference>
<dbReference type="FunFam" id="3.10.20.370:FF:000001">
    <property type="entry name" value="Retrovirus-related Pol polyprotein from transposon 17.6-like protein"/>
    <property type="match status" value="1"/>
</dbReference>
<proteinExistence type="predicted"/>
<dbReference type="Gene3D" id="3.30.420.10">
    <property type="entry name" value="Ribonuclease H-like superfamily/Ribonuclease H"/>
    <property type="match status" value="1"/>
</dbReference>
<dbReference type="AlphaFoldDB" id="A0A4Y2CG98"/>
<dbReference type="InterPro" id="IPR036397">
    <property type="entry name" value="RNaseH_sf"/>
</dbReference>
<dbReference type="SUPFAM" id="SSF53098">
    <property type="entry name" value="Ribonuclease H-like"/>
    <property type="match status" value="1"/>
</dbReference>
<dbReference type="EMBL" id="BGPR01163035">
    <property type="protein sequence ID" value="GBM02974.1"/>
    <property type="molecule type" value="Genomic_DNA"/>
</dbReference>
<keyword evidence="5" id="KW-0511">Multifunctional enzyme</keyword>
<name>A0A4Y2CG98_ARAVE</name>
<dbReference type="OrthoDB" id="6254850at2759"/>
<evidence type="ECO:0000313" key="8">
    <source>
        <dbReference type="Proteomes" id="UP000499080"/>
    </source>
</evidence>
<evidence type="ECO:0000256" key="3">
    <source>
        <dbReference type="ARBA" id="ARBA00022759"/>
    </source>
</evidence>
<dbReference type="Proteomes" id="UP000499080">
    <property type="component" value="Unassembled WGS sequence"/>
</dbReference>
<dbReference type="InterPro" id="IPR050951">
    <property type="entry name" value="Retrovirus_Pol_polyprotein"/>
</dbReference>
<dbReference type="PANTHER" id="PTHR37984">
    <property type="entry name" value="PROTEIN CBG26694"/>
    <property type="match status" value="1"/>
</dbReference>
<dbReference type="InterPro" id="IPR012337">
    <property type="entry name" value="RNaseH-like_sf"/>
</dbReference>
<dbReference type="InterPro" id="IPR041577">
    <property type="entry name" value="RT_RNaseH_2"/>
</dbReference>
<dbReference type="InterPro" id="IPR001584">
    <property type="entry name" value="Integrase_cat-core"/>
</dbReference>
<dbReference type="GO" id="GO:0015074">
    <property type="term" value="P:DNA integration"/>
    <property type="evidence" value="ECO:0007669"/>
    <property type="project" value="InterPro"/>
</dbReference>
<sequence>QPKTITDLRRFLALLNFYRRFLKNAAHEQSLLSDYLKGAKKNDTRLTNWTEEAKLAFESCKNSLVISTLLVYPSPDARLSLTCDASDRALGSVLIQEENGQWKSLAFFSRKLTPAEQRYSVYDRELLAVYASVRHFSCMLEGRNFTIYTDHKPLIYVFTQKHEKCSPRQIRHLDWIGQFSTDIRHISGKDIKAETVAFEFYANWIARFGVPERLTSDQSRQFESLLFREFARLLGVKVVHTNPYHPQANSSVERLHRQLKSAIRAHATER</sequence>
<dbReference type="SUPFAM" id="SSF56672">
    <property type="entry name" value="DNA/RNA polymerases"/>
    <property type="match status" value="1"/>
</dbReference>
<keyword evidence="2" id="KW-0540">Nuclease</keyword>
<protein>
    <submittedName>
        <fullName evidence="7">Retrovirus-related Pol polyprotein from transposon 412</fullName>
    </submittedName>
</protein>
<keyword evidence="3" id="KW-0255">Endonuclease</keyword>
<feature type="non-terminal residue" evidence="7">
    <location>
        <position position="1"/>
    </location>
</feature>
<comment type="caution">
    <text evidence="7">The sequence shown here is derived from an EMBL/GenBank/DDBJ whole genome shotgun (WGS) entry which is preliminary data.</text>
</comment>
<dbReference type="PROSITE" id="PS50994">
    <property type="entry name" value="INTEGRASE"/>
    <property type="match status" value="1"/>
</dbReference>
<dbReference type="InterPro" id="IPR043502">
    <property type="entry name" value="DNA/RNA_pol_sf"/>
</dbReference>
<feature type="domain" description="Integrase catalytic" evidence="6">
    <location>
        <begin position="149"/>
        <end position="270"/>
    </location>
</feature>
<evidence type="ECO:0000256" key="1">
    <source>
        <dbReference type="ARBA" id="ARBA00022695"/>
    </source>
</evidence>
<keyword evidence="1" id="KW-0808">Transferase</keyword>
<evidence type="ECO:0000256" key="2">
    <source>
        <dbReference type="ARBA" id="ARBA00022722"/>
    </source>
</evidence>
<evidence type="ECO:0000256" key="5">
    <source>
        <dbReference type="ARBA" id="ARBA00023268"/>
    </source>
</evidence>
<dbReference type="Gene3D" id="3.30.70.270">
    <property type="match status" value="1"/>
</dbReference>
<dbReference type="PANTHER" id="PTHR37984:SF5">
    <property type="entry name" value="PROTEIN NYNRIN-LIKE"/>
    <property type="match status" value="1"/>
</dbReference>
<keyword evidence="1" id="KW-0548">Nucleotidyltransferase</keyword>
<keyword evidence="4" id="KW-0695">RNA-directed DNA polymerase</keyword>
<dbReference type="GO" id="GO:0016787">
    <property type="term" value="F:hydrolase activity"/>
    <property type="evidence" value="ECO:0007669"/>
    <property type="project" value="UniProtKB-KW"/>
</dbReference>
<evidence type="ECO:0000259" key="6">
    <source>
        <dbReference type="PROSITE" id="PS50994"/>
    </source>
</evidence>
<reference evidence="7 8" key="1">
    <citation type="journal article" date="2019" name="Sci. Rep.">
        <title>Orb-weaving spider Araneus ventricosus genome elucidates the spidroin gene catalogue.</title>
        <authorList>
            <person name="Kono N."/>
            <person name="Nakamura H."/>
            <person name="Ohtoshi R."/>
            <person name="Moran D.A.P."/>
            <person name="Shinohara A."/>
            <person name="Yoshida Y."/>
            <person name="Fujiwara M."/>
            <person name="Mori M."/>
            <person name="Tomita M."/>
            <person name="Arakawa K."/>
        </authorList>
    </citation>
    <scope>NUCLEOTIDE SEQUENCE [LARGE SCALE GENOMIC DNA]</scope>
</reference>